<evidence type="ECO:0000313" key="2">
    <source>
        <dbReference type="Proteomes" id="UP000824267"/>
    </source>
</evidence>
<dbReference type="Proteomes" id="UP000824267">
    <property type="component" value="Unassembled WGS sequence"/>
</dbReference>
<proteinExistence type="predicted"/>
<reference evidence="1" key="2">
    <citation type="submission" date="2021-04" db="EMBL/GenBank/DDBJ databases">
        <authorList>
            <person name="Gilroy R."/>
        </authorList>
    </citation>
    <scope>NUCLEOTIDE SEQUENCE</scope>
    <source>
        <strain evidence="1">Gambia16-930</strain>
    </source>
</reference>
<protein>
    <submittedName>
        <fullName evidence="1">Uncharacterized protein</fullName>
    </submittedName>
</protein>
<sequence>MNRKPLFELLFFVCLLSVGLPLSAQLRQYKHLPDFDYADYDMHLKFMNRPFAMLGQTLYLQDVSDSNLSQYFFVGQIAVPEKGDKSGVQYYKLSRMSKDRIKSLQGEWFIVKDYIADQFAYNKIYQAVDRKRDFRNMQYPFMKLIVGSTRDTIFYNYQNFYNRYNFPFTPMSYFNANKNQYPMHKWSNEDINLVDYDTNSNYAHLPMKLVGFKITLPVVTDATIARLFNGTKLYNYDDDSRKYSFTDYPIGKARLLEGKTFIVADWCHSAESLTDVYLKLVQRGSKDTVYYKYPIMSERSEFDFVIEAYYDKMRKYYKDKDFVVRGDKYPLTVIDLRWKRPITLRQGDMFHCLDFVVKDGKFQMLMRNERGRKFYMPADFNLGDRLSFDLYLADGNKVLKYEDTYPTYYKAILQKELIENMTMDMANLSWGKPDREVKTNFDGSNRHWFYMGNIYVIFRNNKLYRVAMIPVELR</sequence>
<evidence type="ECO:0000313" key="1">
    <source>
        <dbReference type="EMBL" id="HIW87341.1"/>
    </source>
</evidence>
<dbReference type="AlphaFoldDB" id="A0A9D1RIR8"/>
<comment type="caution">
    <text evidence="1">The sequence shown here is derived from an EMBL/GenBank/DDBJ whole genome shotgun (WGS) entry which is preliminary data.</text>
</comment>
<reference evidence="1" key="1">
    <citation type="journal article" date="2021" name="PeerJ">
        <title>Extensive microbial diversity within the chicken gut microbiome revealed by metagenomics and culture.</title>
        <authorList>
            <person name="Gilroy R."/>
            <person name="Ravi A."/>
            <person name="Getino M."/>
            <person name="Pursley I."/>
            <person name="Horton D.L."/>
            <person name="Alikhan N.F."/>
            <person name="Baker D."/>
            <person name="Gharbi K."/>
            <person name="Hall N."/>
            <person name="Watson M."/>
            <person name="Adriaenssens E.M."/>
            <person name="Foster-Nyarko E."/>
            <person name="Jarju S."/>
            <person name="Secka A."/>
            <person name="Antonio M."/>
            <person name="Oren A."/>
            <person name="Chaudhuri R.R."/>
            <person name="La Ragione R."/>
            <person name="Hildebrand F."/>
            <person name="Pallen M.J."/>
        </authorList>
    </citation>
    <scope>NUCLEOTIDE SEQUENCE</scope>
    <source>
        <strain evidence="1">Gambia16-930</strain>
    </source>
</reference>
<dbReference type="EMBL" id="DXGG01000122">
    <property type="protein sequence ID" value="HIW87341.1"/>
    <property type="molecule type" value="Genomic_DNA"/>
</dbReference>
<gene>
    <name evidence="1" type="ORF">IAC47_03600</name>
</gene>
<organism evidence="1 2">
    <name type="scientific">Candidatus Onthomorpha intestinigallinarum</name>
    <dbReference type="NCBI Taxonomy" id="2840880"/>
    <lineage>
        <taxon>Bacteria</taxon>
        <taxon>Pseudomonadati</taxon>
        <taxon>Bacteroidota</taxon>
        <taxon>Bacteroidia</taxon>
        <taxon>Bacteroidales</taxon>
        <taxon>Candidatus Onthomorpha</taxon>
    </lineage>
</organism>
<accession>A0A9D1RIR8</accession>
<name>A0A9D1RIR8_9BACT</name>